<accession>A0A023BD07</accession>
<dbReference type="InterPro" id="IPR002110">
    <property type="entry name" value="Ankyrin_rpt"/>
</dbReference>
<dbReference type="SUPFAM" id="SSF48403">
    <property type="entry name" value="Ankyrin repeat"/>
    <property type="match status" value="1"/>
</dbReference>
<keyword evidence="1" id="KW-0677">Repeat</keyword>
<dbReference type="SMART" id="SM00248">
    <property type="entry name" value="ANK"/>
    <property type="match status" value="5"/>
</dbReference>
<dbReference type="Gene3D" id="1.25.40.20">
    <property type="entry name" value="Ankyrin repeat-containing domain"/>
    <property type="match status" value="2"/>
</dbReference>
<dbReference type="GO" id="GO:0005737">
    <property type="term" value="C:cytoplasm"/>
    <property type="evidence" value="ECO:0007669"/>
    <property type="project" value="TreeGrafter"/>
</dbReference>
<dbReference type="eggNOG" id="KOG4177">
    <property type="taxonomic scope" value="Eukaryota"/>
</dbReference>
<evidence type="ECO:0000256" key="2">
    <source>
        <dbReference type="ARBA" id="ARBA00023043"/>
    </source>
</evidence>
<keyword evidence="2 3" id="KW-0040">ANK repeat</keyword>
<feature type="repeat" description="ANK" evidence="3">
    <location>
        <begin position="171"/>
        <end position="203"/>
    </location>
</feature>
<dbReference type="PANTHER" id="PTHR24198:SF165">
    <property type="entry name" value="ANKYRIN REPEAT-CONTAINING PROTEIN-RELATED"/>
    <property type="match status" value="1"/>
</dbReference>
<sequence length="254" mass="27226">MGGGTRWGLVHHRTDSGQHLVRVQNLGNVGGFQALLNENVEEALESRDADGRGVLHWCAELNRPEELLLCVAAGMPADEADEDGWTPLHVGTAHNHSACVELLLKHGSDPLKKVAGSLNNSLHIAASRGYVECLRLILQAITTQDVSTQGVSTQGVQEVNGPGPVDIPNAYGQTPLMRAVVAQHSVVARILIETGANTKTRLERTNECLLHVAVGNGDVETCKVLLEADPTLADLSDNVCQPPPPSLPPFTYFY</sequence>
<dbReference type="OrthoDB" id="420521at2759"/>
<proteinExistence type="predicted"/>
<dbReference type="PROSITE" id="PS50297">
    <property type="entry name" value="ANK_REP_REGION"/>
    <property type="match status" value="2"/>
</dbReference>
<dbReference type="InterPro" id="IPR036770">
    <property type="entry name" value="Ankyrin_rpt-contain_sf"/>
</dbReference>
<dbReference type="Pfam" id="PF12796">
    <property type="entry name" value="Ank_2"/>
    <property type="match status" value="2"/>
</dbReference>
<dbReference type="RefSeq" id="XP_011128768.1">
    <property type="nucleotide sequence ID" value="XM_011130466.1"/>
</dbReference>
<dbReference type="EMBL" id="AFNH02000079">
    <property type="protein sequence ID" value="EZG86317.1"/>
    <property type="molecule type" value="Genomic_DNA"/>
</dbReference>
<dbReference type="AlphaFoldDB" id="A0A023BD07"/>
<name>A0A023BD07_GRENI</name>
<dbReference type="PANTHER" id="PTHR24198">
    <property type="entry name" value="ANKYRIN REPEAT AND PROTEIN KINASE DOMAIN-CONTAINING PROTEIN"/>
    <property type="match status" value="1"/>
</dbReference>
<evidence type="ECO:0000313" key="4">
    <source>
        <dbReference type="EMBL" id="EZG86317.1"/>
    </source>
</evidence>
<keyword evidence="5" id="KW-1185">Reference proteome</keyword>
<evidence type="ECO:0000256" key="3">
    <source>
        <dbReference type="PROSITE-ProRule" id="PRU00023"/>
    </source>
</evidence>
<dbReference type="PROSITE" id="PS50088">
    <property type="entry name" value="ANK_REPEAT"/>
    <property type="match status" value="2"/>
</dbReference>
<evidence type="ECO:0000313" key="5">
    <source>
        <dbReference type="Proteomes" id="UP000019763"/>
    </source>
</evidence>
<organism evidence="4 5">
    <name type="scientific">Gregarina niphandrodes</name>
    <name type="common">Septate eugregarine</name>
    <dbReference type="NCBI Taxonomy" id="110365"/>
    <lineage>
        <taxon>Eukaryota</taxon>
        <taxon>Sar</taxon>
        <taxon>Alveolata</taxon>
        <taxon>Apicomplexa</taxon>
        <taxon>Conoidasida</taxon>
        <taxon>Gregarinasina</taxon>
        <taxon>Eugregarinorida</taxon>
        <taxon>Gregarinidae</taxon>
        <taxon>Gregarina</taxon>
    </lineage>
</organism>
<dbReference type="VEuPathDB" id="CryptoDB:GNI_010440"/>
<dbReference type="Proteomes" id="UP000019763">
    <property type="component" value="Unassembled WGS sequence"/>
</dbReference>
<comment type="caution">
    <text evidence="4">The sequence shown here is derived from an EMBL/GenBank/DDBJ whole genome shotgun (WGS) entry which is preliminary data.</text>
</comment>
<gene>
    <name evidence="4" type="ORF">GNI_010440</name>
</gene>
<reference evidence="4" key="1">
    <citation type="submission" date="2013-12" db="EMBL/GenBank/DDBJ databases">
        <authorList>
            <person name="Omoto C.K."/>
            <person name="Sibley D."/>
            <person name="Venepally P."/>
            <person name="Hadjithomas M."/>
            <person name="Karamycheva S."/>
            <person name="Brunk B."/>
            <person name="Roos D."/>
            <person name="Caler E."/>
            <person name="Lorenzi H."/>
        </authorList>
    </citation>
    <scope>NUCLEOTIDE SEQUENCE</scope>
</reference>
<dbReference type="GeneID" id="22910631"/>
<protein>
    <submittedName>
        <fullName evidence="4">Ankyrin repeat protein</fullName>
    </submittedName>
</protein>
<evidence type="ECO:0000256" key="1">
    <source>
        <dbReference type="ARBA" id="ARBA00022737"/>
    </source>
</evidence>
<feature type="repeat" description="ANK" evidence="3">
    <location>
        <begin position="83"/>
        <end position="109"/>
    </location>
</feature>